<name>A0ABY8LG64_9RHOB</name>
<dbReference type="SUPFAM" id="SSF51735">
    <property type="entry name" value="NAD(P)-binding Rossmann-fold domains"/>
    <property type="match status" value="1"/>
</dbReference>
<evidence type="ECO:0000313" key="13">
    <source>
        <dbReference type="Proteomes" id="UP001243420"/>
    </source>
</evidence>
<dbReference type="PANTHER" id="PTHR21089:SF1">
    <property type="entry name" value="BIFUNCTIONAL 3-DEHYDROQUINATE DEHYDRATASE_SHIKIMATE DEHYDROGENASE, CHLOROPLASTIC"/>
    <property type="match status" value="1"/>
</dbReference>
<dbReference type="Pfam" id="PF08501">
    <property type="entry name" value="Shikimate_dh_N"/>
    <property type="match status" value="1"/>
</dbReference>
<comment type="pathway">
    <text evidence="1 8">Metabolic intermediate biosynthesis; chorismate biosynthesis; chorismate from D-erythrose 4-phosphate and phosphoenolpyruvate: step 4/7.</text>
</comment>
<evidence type="ECO:0000259" key="10">
    <source>
        <dbReference type="Pfam" id="PF08501"/>
    </source>
</evidence>
<accession>A0ABY8LG64</accession>
<evidence type="ECO:0000256" key="8">
    <source>
        <dbReference type="HAMAP-Rule" id="MF_00222"/>
    </source>
</evidence>
<evidence type="ECO:0000256" key="3">
    <source>
        <dbReference type="ARBA" id="ARBA00022605"/>
    </source>
</evidence>
<keyword evidence="5 8" id="KW-0560">Oxidoreductase</keyword>
<dbReference type="InterPro" id="IPR006151">
    <property type="entry name" value="Shikm_DH/Glu-tRNA_Rdtase"/>
</dbReference>
<feature type="domain" description="Quinate/shikimate 5-dehydrogenase/glutamyl-tRNA reductase" evidence="9">
    <location>
        <begin position="121"/>
        <end position="190"/>
    </location>
</feature>
<evidence type="ECO:0000256" key="1">
    <source>
        <dbReference type="ARBA" id="ARBA00004871"/>
    </source>
</evidence>
<feature type="binding site" evidence="8">
    <location>
        <position position="78"/>
    </location>
    <ligand>
        <name>NADP(+)</name>
        <dbReference type="ChEBI" id="CHEBI:58349"/>
    </ligand>
</feature>
<feature type="binding site" evidence="8">
    <location>
        <position position="62"/>
    </location>
    <ligand>
        <name>shikimate</name>
        <dbReference type="ChEBI" id="CHEBI:36208"/>
    </ligand>
</feature>
<protein>
    <recommendedName>
        <fullName evidence="2 8">Shikimate dehydrogenase (NADP(+))</fullName>
        <shortName evidence="8">SDH</shortName>
        <ecNumber evidence="2 8">1.1.1.25</ecNumber>
    </recommendedName>
</protein>
<feature type="binding site" evidence="8">
    <location>
        <position position="238"/>
    </location>
    <ligand>
        <name>NADP(+)</name>
        <dbReference type="ChEBI" id="CHEBI:58349"/>
    </ligand>
</feature>
<dbReference type="HAMAP" id="MF_00222">
    <property type="entry name" value="Shikimate_DH_AroE"/>
    <property type="match status" value="1"/>
</dbReference>
<dbReference type="GO" id="GO:0004764">
    <property type="term" value="F:shikimate 3-dehydrogenase (NADP+) activity"/>
    <property type="evidence" value="ECO:0007669"/>
    <property type="project" value="UniProtKB-EC"/>
</dbReference>
<evidence type="ECO:0000259" key="11">
    <source>
        <dbReference type="Pfam" id="PF18317"/>
    </source>
</evidence>
<organism evidence="12 13">
    <name type="scientific">Jannaschia ovalis</name>
    <dbReference type="NCBI Taxonomy" id="3038773"/>
    <lineage>
        <taxon>Bacteria</taxon>
        <taxon>Pseudomonadati</taxon>
        <taxon>Pseudomonadota</taxon>
        <taxon>Alphaproteobacteria</taxon>
        <taxon>Rhodobacterales</taxon>
        <taxon>Roseobacteraceae</taxon>
        <taxon>Jannaschia</taxon>
    </lineage>
</organism>
<proteinExistence type="inferred from homology"/>
<comment type="subunit">
    <text evidence="8">Homodimer.</text>
</comment>
<dbReference type="CDD" id="cd01065">
    <property type="entry name" value="NAD_bind_Shikimate_DH"/>
    <property type="match status" value="1"/>
</dbReference>
<feature type="domain" description="SDH C-terminal" evidence="11">
    <location>
        <begin position="238"/>
        <end position="262"/>
    </location>
</feature>
<dbReference type="Pfam" id="PF18317">
    <property type="entry name" value="SDH_C"/>
    <property type="match status" value="1"/>
</dbReference>
<dbReference type="InterPro" id="IPR036291">
    <property type="entry name" value="NAD(P)-bd_dom_sf"/>
</dbReference>
<dbReference type="Pfam" id="PF01488">
    <property type="entry name" value="Shikimate_DH"/>
    <property type="match status" value="1"/>
</dbReference>
<keyword evidence="4 8" id="KW-0521">NADP</keyword>
<feature type="binding site" evidence="8">
    <location>
        <begin position="15"/>
        <end position="17"/>
    </location>
    <ligand>
        <name>shikimate</name>
        <dbReference type="ChEBI" id="CHEBI:36208"/>
    </ligand>
</feature>
<sequence length="270" mass="27954">MTILAGVIGDPIGHSRSPRLHGHWLRRYGIDGQYVPLHVRPADLEATLRLLPRIGFAGINVTLPHKEAVFALADTVTDRARSVEAANTLSFRDGGIHADNTDGIGFIASLRQGAPGWPADRPAVVLGAGGAARGIVAALLDAGVPHVRIANRTAARAEALAARFPAAEAIAWDATPAALADCGLLVNTTSLGMAGQPPLEIALDDLAPEAVVTDIVYAPLVTDLLARAAARGNPTVDGLGMLLHQAAPGFAAWFGATPEVDDALRRAVLG</sequence>
<dbReference type="PANTHER" id="PTHR21089">
    <property type="entry name" value="SHIKIMATE DEHYDROGENASE"/>
    <property type="match status" value="1"/>
</dbReference>
<feature type="binding site" evidence="8">
    <location>
        <position position="215"/>
    </location>
    <ligand>
        <name>NADP(+)</name>
        <dbReference type="ChEBI" id="CHEBI:58349"/>
    </ligand>
</feature>
<dbReference type="Proteomes" id="UP001243420">
    <property type="component" value="Chromosome"/>
</dbReference>
<keyword evidence="13" id="KW-1185">Reference proteome</keyword>
<feature type="binding site" evidence="8">
    <location>
        <position position="217"/>
    </location>
    <ligand>
        <name>shikimate</name>
        <dbReference type="ChEBI" id="CHEBI:36208"/>
    </ligand>
</feature>
<dbReference type="Gene3D" id="3.40.50.10860">
    <property type="entry name" value="Leucine Dehydrogenase, chain A, domain 1"/>
    <property type="match status" value="1"/>
</dbReference>
<reference evidence="12 13" key="1">
    <citation type="submission" date="2023-04" db="EMBL/GenBank/DDBJ databases">
        <title>Jannaschia ovalis sp. nov., a marine bacterium isolated from sea tidal flat.</title>
        <authorList>
            <person name="Kwon D.Y."/>
            <person name="Kim J.-J."/>
        </authorList>
    </citation>
    <scope>NUCLEOTIDE SEQUENCE [LARGE SCALE GENOMIC DNA]</scope>
    <source>
        <strain evidence="12 13">GRR-S6-38</strain>
    </source>
</reference>
<comment type="similarity">
    <text evidence="8">Belongs to the shikimate dehydrogenase family.</text>
</comment>
<evidence type="ECO:0000256" key="6">
    <source>
        <dbReference type="ARBA" id="ARBA00023141"/>
    </source>
</evidence>
<dbReference type="InterPro" id="IPR046346">
    <property type="entry name" value="Aminoacid_DH-like_N_sf"/>
</dbReference>
<dbReference type="NCBIfam" id="TIGR00507">
    <property type="entry name" value="aroE"/>
    <property type="match status" value="1"/>
</dbReference>
<evidence type="ECO:0000259" key="9">
    <source>
        <dbReference type="Pfam" id="PF01488"/>
    </source>
</evidence>
<dbReference type="InterPro" id="IPR022893">
    <property type="entry name" value="Shikimate_DH_fam"/>
</dbReference>
<feature type="active site" description="Proton acceptor" evidence="8">
    <location>
        <position position="66"/>
    </location>
</feature>
<dbReference type="RefSeq" id="WP_279967358.1">
    <property type="nucleotide sequence ID" value="NZ_CP122537.1"/>
</dbReference>
<evidence type="ECO:0000256" key="2">
    <source>
        <dbReference type="ARBA" id="ARBA00012962"/>
    </source>
</evidence>
<keyword evidence="3 8" id="KW-0028">Amino-acid biosynthesis</keyword>
<comment type="catalytic activity">
    <reaction evidence="7 8">
        <text>shikimate + NADP(+) = 3-dehydroshikimate + NADPH + H(+)</text>
        <dbReference type="Rhea" id="RHEA:17737"/>
        <dbReference type="ChEBI" id="CHEBI:15378"/>
        <dbReference type="ChEBI" id="CHEBI:16630"/>
        <dbReference type="ChEBI" id="CHEBI:36208"/>
        <dbReference type="ChEBI" id="CHEBI:57783"/>
        <dbReference type="ChEBI" id="CHEBI:58349"/>
        <dbReference type="EC" id="1.1.1.25"/>
    </reaction>
</comment>
<dbReference type="NCBIfam" id="NF001312">
    <property type="entry name" value="PRK00258.1-4"/>
    <property type="match status" value="1"/>
</dbReference>
<dbReference type="EC" id="1.1.1.25" evidence="2 8"/>
<evidence type="ECO:0000256" key="4">
    <source>
        <dbReference type="ARBA" id="ARBA00022857"/>
    </source>
</evidence>
<dbReference type="InterPro" id="IPR013708">
    <property type="entry name" value="Shikimate_DH-bd_N"/>
</dbReference>
<feature type="binding site" evidence="8">
    <location>
        <position position="245"/>
    </location>
    <ligand>
        <name>shikimate</name>
        <dbReference type="ChEBI" id="CHEBI:36208"/>
    </ligand>
</feature>
<evidence type="ECO:0000313" key="12">
    <source>
        <dbReference type="EMBL" id="WGH80290.1"/>
    </source>
</evidence>
<keyword evidence="6 8" id="KW-0057">Aromatic amino acid biosynthesis</keyword>
<comment type="function">
    <text evidence="8">Involved in the biosynthesis of the chorismate, which leads to the biosynthesis of aromatic amino acids. Catalyzes the reversible NADPH linked reduction of 3-dehydroshikimate (DHSA) to yield shikimate (SA).</text>
</comment>
<evidence type="ECO:0000256" key="7">
    <source>
        <dbReference type="ARBA" id="ARBA00049442"/>
    </source>
</evidence>
<feature type="binding site" evidence="8">
    <location>
        <begin position="151"/>
        <end position="156"/>
    </location>
    <ligand>
        <name>NADP(+)</name>
        <dbReference type="ChEBI" id="CHEBI:58349"/>
    </ligand>
</feature>
<dbReference type="SUPFAM" id="SSF53223">
    <property type="entry name" value="Aminoacid dehydrogenase-like, N-terminal domain"/>
    <property type="match status" value="1"/>
</dbReference>
<dbReference type="InterPro" id="IPR011342">
    <property type="entry name" value="Shikimate_DH"/>
</dbReference>
<evidence type="ECO:0000256" key="5">
    <source>
        <dbReference type="ARBA" id="ARBA00023002"/>
    </source>
</evidence>
<feature type="binding site" evidence="8">
    <location>
        <position position="87"/>
    </location>
    <ligand>
        <name>shikimate</name>
        <dbReference type="ChEBI" id="CHEBI:36208"/>
    </ligand>
</feature>
<dbReference type="InterPro" id="IPR041121">
    <property type="entry name" value="SDH_C"/>
</dbReference>
<feature type="binding site" evidence="8">
    <location>
        <position position="102"/>
    </location>
    <ligand>
        <name>shikimate</name>
        <dbReference type="ChEBI" id="CHEBI:36208"/>
    </ligand>
</feature>
<dbReference type="Gene3D" id="3.40.50.720">
    <property type="entry name" value="NAD(P)-binding Rossmann-like Domain"/>
    <property type="match status" value="1"/>
</dbReference>
<feature type="binding site" evidence="8">
    <location>
        <begin position="127"/>
        <end position="131"/>
    </location>
    <ligand>
        <name>NADP(+)</name>
        <dbReference type="ChEBI" id="CHEBI:58349"/>
    </ligand>
</feature>
<gene>
    <name evidence="8" type="primary">aroE</name>
    <name evidence="12" type="ORF">P8627_08505</name>
</gene>
<dbReference type="EMBL" id="CP122537">
    <property type="protein sequence ID" value="WGH80290.1"/>
    <property type="molecule type" value="Genomic_DNA"/>
</dbReference>
<feature type="domain" description="Shikimate dehydrogenase substrate binding N-terminal" evidence="10">
    <location>
        <begin position="7"/>
        <end position="89"/>
    </location>
</feature>